<dbReference type="PANTHER" id="PTHR33392:SF6">
    <property type="entry name" value="POLYISOPRENYL-TEICHOIC ACID--PEPTIDOGLYCAN TEICHOIC ACID TRANSFERASE TAGU"/>
    <property type="match status" value="1"/>
</dbReference>
<evidence type="ECO:0000313" key="6">
    <source>
        <dbReference type="Proteomes" id="UP000651156"/>
    </source>
</evidence>
<gene>
    <name evidence="5" type="ORF">IQ230_14240</name>
</gene>
<dbReference type="InterPro" id="IPR004474">
    <property type="entry name" value="LytR_CpsA_psr"/>
</dbReference>
<evidence type="ECO:0000313" key="5">
    <source>
        <dbReference type="EMBL" id="MBE9191487.1"/>
    </source>
</evidence>
<dbReference type="Pfam" id="PF13399">
    <property type="entry name" value="LytR_C"/>
    <property type="match status" value="1"/>
</dbReference>
<feature type="domain" description="LytR/CpsA/Psr regulator C-terminal" evidence="4">
    <location>
        <begin position="378"/>
        <end position="464"/>
    </location>
</feature>
<organism evidence="5 6">
    <name type="scientific">Gloeocapsopsis crepidinum LEGE 06123</name>
    <dbReference type="NCBI Taxonomy" id="588587"/>
    <lineage>
        <taxon>Bacteria</taxon>
        <taxon>Bacillati</taxon>
        <taxon>Cyanobacteriota</taxon>
        <taxon>Cyanophyceae</taxon>
        <taxon>Oscillatoriophycideae</taxon>
        <taxon>Chroococcales</taxon>
        <taxon>Chroococcaceae</taxon>
        <taxon>Gloeocapsopsis</taxon>
    </lineage>
</organism>
<dbReference type="InterPro" id="IPR050922">
    <property type="entry name" value="LytR/CpsA/Psr_CW_biosynth"/>
</dbReference>
<dbReference type="NCBIfam" id="TIGR00350">
    <property type="entry name" value="lytR_cpsA_psr"/>
    <property type="match status" value="1"/>
</dbReference>
<keyword evidence="2" id="KW-0812">Transmembrane</keyword>
<keyword evidence="6" id="KW-1185">Reference proteome</keyword>
<evidence type="ECO:0000256" key="2">
    <source>
        <dbReference type="SAM" id="Phobius"/>
    </source>
</evidence>
<keyword evidence="2" id="KW-1133">Transmembrane helix</keyword>
<comment type="caution">
    <text evidence="5">The sequence shown here is derived from an EMBL/GenBank/DDBJ whole genome shotgun (WGS) entry which is preliminary data.</text>
</comment>
<feature type="domain" description="Cell envelope-related transcriptional attenuator" evidence="3">
    <location>
        <begin position="137"/>
        <end position="283"/>
    </location>
</feature>
<accession>A0ABR9UT55</accession>
<feature type="transmembrane region" description="Helical" evidence="2">
    <location>
        <begin position="38"/>
        <end position="62"/>
    </location>
</feature>
<comment type="similarity">
    <text evidence="1">Belongs to the LytR/CpsA/Psr (LCP) family.</text>
</comment>
<dbReference type="EMBL" id="JADEWN010000033">
    <property type="protein sequence ID" value="MBE9191487.1"/>
    <property type="molecule type" value="Genomic_DNA"/>
</dbReference>
<protein>
    <submittedName>
        <fullName evidence="5">LCP family protein</fullName>
    </submittedName>
</protein>
<dbReference type="Gene3D" id="3.40.630.190">
    <property type="entry name" value="LCP protein"/>
    <property type="match status" value="1"/>
</dbReference>
<evidence type="ECO:0000256" key="1">
    <source>
        <dbReference type="ARBA" id="ARBA00006068"/>
    </source>
</evidence>
<proteinExistence type="inferred from homology"/>
<dbReference type="Proteomes" id="UP000651156">
    <property type="component" value="Unassembled WGS sequence"/>
</dbReference>
<evidence type="ECO:0000259" key="4">
    <source>
        <dbReference type="Pfam" id="PF13399"/>
    </source>
</evidence>
<reference evidence="5 6" key="1">
    <citation type="submission" date="2020-10" db="EMBL/GenBank/DDBJ databases">
        <authorList>
            <person name="Castelo-Branco R."/>
            <person name="Eusebio N."/>
            <person name="Adriana R."/>
            <person name="Vieira A."/>
            <person name="Brugerolle De Fraissinette N."/>
            <person name="Rezende De Castro R."/>
            <person name="Schneider M.P."/>
            <person name="Vasconcelos V."/>
            <person name="Leao P.N."/>
        </authorList>
    </citation>
    <scope>NUCLEOTIDE SEQUENCE [LARGE SCALE GENOMIC DNA]</scope>
    <source>
        <strain evidence="5 6">LEGE 06123</strain>
    </source>
</reference>
<dbReference type="Pfam" id="PF03816">
    <property type="entry name" value="LytR_cpsA_psr"/>
    <property type="match status" value="1"/>
</dbReference>
<dbReference type="PANTHER" id="PTHR33392">
    <property type="entry name" value="POLYISOPRENYL-TEICHOIC ACID--PEPTIDOGLYCAN TEICHOIC ACID TRANSFERASE TAGU"/>
    <property type="match status" value="1"/>
</dbReference>
<keyword evidence="2" id="KW-0472">Membrane</keyword>
<evidence type="ECO:0000259" key="3">
    <source>
        <dbReference type="Pfam" id="PF03816"/>
    </source>
</evidence>
<dbReference type="InterPro" id="IPR027381">
    <property type="entry name" value="LytR/CpsA/Psr_C"/>
</dbReference>
<sequence>MRKSVPFHNKISTQNPSVTGTPRLVNTKYSSAKSGRWLWFWVAMTGIAMLSATAGALLAVSLSSTPLMQSQLSPEEEAVFGRGDRISKTGLRLSELTRPVNILVLGVKVLSSDVDDPDVRSEDLGYHALVNSFEGLSDTMLLLRFDPEAEKLAVLSIPRDTRTEVEGLGTTKINTANAQGGPALSAKATSDLLNGVPIDRYIRINVQGVEKLVDALGGVTVYVPKDMKYQDDSQHLYINLKAGRHHLDGDQALQLLRFRYDEYGDIGRIQRQQMLMRALMEQALNPATLARVPQIMSVIQTNIDTNLTVEELMALVGFGVQTERSDVEMLLVPGTFSTPDQYVASYWLPDRDRIAMMMAKHFNVPTDSNFSDLNPAKLRIAIQDSTGSDRAIQSLANMLETSGYRQVYVATPWNEPLDVTRIVAQQGDIDNARAIRDALGVGEIRVESTGNLRSDVTIQLGQDWLRTQEY</sequence>
<name>A0ABR9UT55_9CHRO</name>